<gene>
    <name evidence="2" type="ORF">BS329_38725</name>
</gene>
<protein>
    <submittedName>
        <fullName evidence="2">Uncharacterized protein</fullName>
    </submittedName>
</protein>
<dbReference type="AlphaFoldDB" id="A0A1R0KEL8"/>
<reference evidence="2 3" key="1">
    <citation type="submission" date="2016-01" db="EMBL/GenBank/DDBJ databases">
        <title>Amycolatopsis coloradensis genome sequencing and assembly.</title>
        <authorList>
            <person name="Mayilraj S."/>
        </authorList>
    </citation>
    <scope>NUCLEOTIDE SEQUENCE [LARGE SCALE GENOMIC DNA]</scope>
    <source>
        <strain evidence="2 3">DSM 44225</strain>
    </source>
</reference>
<dbReference type="InterPro" id="IPR029063">
    <property type="entry name" value="SAM-dependent_MTases_sf"/>
</dbReference>
<evidence type="ECO:0000313" key="2">
    <source>
        <dbReference type="EMBL" id="OLZ43594.1"/>
    </source>
</evidence>
<dbReference type="STRING" id="76021.BS329_38725"/>
<dbReference type="OrthoDB" id="4035289at2"/>
<evidence type="ECO:0000313" key="3">
    <source>
        <dbReference type="Proteomes" id="UP000187486"/>
    </source>
</evidence>
<dbReference type="EMBL" id="MQUQ01000031">
    <property type="protein sequence ID" value="OLZ43594.1"/>
    <property type="molecule type" value="Genomic_DNA"/>
</dbReference>
<comment type="caution">
    <text evidence="2">The sequence shown here is derived from an EMBL/GenBank/DDBJ whole genome shotgun (WGS) entry which is preliminary data.</text>
</comment>
<feature type="region of interest" description="Disordered" evidence="1">
    <location>
        <begin position="1"/>
        <end position="21"/>
    </location>
</feature>
<name>A0A1R0KEL8_9PSEU</name>
<accession>A0A1R0KEL8</accession>
<sequence length="326" mass="35421">MPHRPPGDVNRAAHSATGASGGPDNRLLAMLLDQLAVEPGHRIREVGPGHLADQLAVLAGQTGTVVYGTGGWRADALAPYDRIVVTRPRWDLAPAWTRQLSDHGRLVVALRLRGGTHCVVFTGWRCLYSVTIRLCTPTPHNQLPHRGERRQVLDIPGERPVLTWDQDQTINPSRLGRHLGHPPGVSLWTGVTIEDGEELGQLWLWLAAREPGACGLAGGTGTWLAPLANPDGTPTLVEETTFAYLTRREPPPGCPGNPRRFEIGIAAYGPYADTLSARFANHVSLWRAAGNKHVGIAAYPLDGSPPLSYPPHISVIDRYRTRFVVG</sequence>
<evidence type="ECO:0000256" key="1">
    <source>
        <dbReference type="SAM" id="MobiDB-lite"/>
    </source>
</evidence>
<proteinExistence type="predicted"/>
<dbReference type="SUPFAM" id="SSF53335">
    <property type="entry name" value="S-adenosyl-L-methionine-dependent methyltransferases"/>
    <property type="match status" value="1"/>
</dbReference>
<dbReference type="Gene3D" id="3.40.50.150">
    <property type="entry name" value="Vaccinia Virus protein VP39"/>
    <property type="match status" value="1"/>
</dbReference>
<dbReference type="RefSeq" id="WP_076168225.1">
    <property type="nucleotide sequence ID" value="NZ_JBEZVB010000047.1"/>
</dbReference>
<keyword evidence="3" id="KW-1185">Reference proteome</keyword>
<organism evidence="2 3">
    <name type="scientific">Amycolatopsis coloradensis</name>
    <dbReference type="NCBI Taxonomy" id="76021"/>
    <lineage>
        <taxon>Bacteria</taxon>
        <taxon>Bacillati</taxon>
        <taxon>Actinomycetota</taxon>
        <taxon>Actinomycetes</taxon>
        <taxon>Pseudonocardiales</taxon>
        <taxon>Pseudonocardiaceae</taxon>
        <taxon>Amycolatopsis</taxon>
    </lineage>
</organism>
<dbReference type="Proteomes" id="UP000187486">
    <property type="component" value="Unassembled WGS sequence"/>
</dbReference>